<keyword evidence="3" id="KW-0326">Glycosidase</keyword>
<evidence type="ECO:0000256" key="1">
    <source>
        <dbReference type="ARBA" id="ARBA00010646"/>
    </source>
</evidence>
<comment type="similarity">
    <text evidence="1">Belongs to the glycosyl hydrolase 25 family.</text>
</comment>
<evidence type="ECO:0000256" key="2">
    <source>
        <dbReference type="ARBA" id="ARBA00022801"/>
    </source>
</evidence>
<dbReference type="Pfam" id="PF01183">
    <property type="entry name" value="Glyco_hydro_25"/>
    <property type="match status" value="1"/>
</dbReference>
<evidence type="ECO:0000313" key="4">
    <source>
        <dbReference type="EMBL" id="MBP2380647.1"/>
    </source>
</evidence>
<dbReference type="PROSITE" id="PS51318">
    <property type="entry name" value="TAT"/>
    <property type="match status" value="1"/>
</dbReference>
<keyword evidence="2" id="KW-0378">Hydrolase</keyword>
<dbReference type="InterPro" id="IPR017853">
    <property type="entry name" value="GH"/>
</dbReference>
<comment type="caution">
    <text evidence="4">The sequence shown here is derived from an EMBL/GenBank/DDBJ whole genome shotgun (WGS) entry which is preliminary data.</text>
</comment>
<gene>
    <name evidence="4" type="ORF">JOF43_000604</name>
</gene>
<reference evidence="4 5" key="1">
    <citation type="submission" date="2021-03" db="EMBL/GenBank/DDBJ databases">
        <title>Sequencing the genomes of 1000 actinobacteria strains.</title>
        <authorList>
            <person name="Klenk H.-P."/>
        </authorList>
    </citation>
    <scope>NUCLEOTIDE SEQUENCE [LARGE SCALE GENOMIC DNA]</scope>
    <source>
        <strain evidence="4 5">DSM 14566</strain>
    </source>
</reference>
<dbReference type="RefSeq" id="WP_209898885.1">
    <property type="nucleotide sequence ID" value="NZ_BAAAJW010000014.1"/>
</dbReference>
<dbReference type="PROSITE" id="PS51904">
    <property type="entry name" value="GLYCOSYL_HYDROL_F25_2"/>
    <property type="match status" value="1"/>
</dbReference>
<organism evidence="4 5">
    <name type="scientific">Brachybacterium sacelli</name>
    <dbReference type="NCBI Taxonomy" id="173364"/>
    <lineage>
        <taxon>Bacteria</taxon>
        <taxon>Bacillati</taxon>
        <taxon>Actinomycetota</taxon>
        <taxon>Actinomycetes</taxon>
        <taxon>Micrococcales</taxon>
        <taxon>Dermabacteraceae</taxon>
        <taxon>Brachybacterium</taxon>
    </lineage>
</organism>
<dbReference type="PANTHER" id="PTHR34135">
    <property type="entry name" value="LYSOZYME"/>
    <property type="match status" value="1"/>
</dbReference>
<accession>A0ABS4WWQ9</accession>
<dbReference type="EMBL" id="JAGIOD010000001">
    <property type="protein sequence ID" value="MBP2380647.1"/>
    <property type="molecule type" value="Genomic_DNA"/>
</dbReference>
<proteinExistence type="inferred from homology"/>
<dbReference type="InterPro" id="IPR018077">
    <property type="entry name" value="Glyco_hydro_fam25_subgr"/>
</dbReference>
<keyword evidence="5" id="KW-1185">Reference proteome</keyword>
<dbReference type="Proteomes" id="UP001519290">
    <property type="component" value="Unassembled WGS sequence"/>
</dbReference>
<evidence type="ECO:0000313" key="5">
    <source>
        <dbReference type="Proteomes" id="UP001519290"/>
    </source>
</evidence>
<dbReference type="SMART" id="SM00641">
    <property type="entry name" value="Glyco_25"/>
    <property type="match status" value="1"/>
</dbReference>
<evidence type="ECO:0000256" key="3">
    <source>
        <dbReference type="ARBA" id="ARBA00023295"/>
    </source>
</evidence>
<protein>
    <submittedName>
        <fullName evidence="4">GH25 family lysozyme M1 (1,4-beta-N-acetylmuramidase)</fullName>
    </submittedName>
</protein>
<dbReference type="SUPFAM" id="SSF51445">
    <property type="entry name" value="(Trans)glycosidases"/>
    <property type="match status" value="1"/>
</dbReference>
<sequence>MNTVSARPAHRIDRRTVLRSALLGTAGAVALGGTAAALAPARARAEDAGIRGQDVSSHQGEVDWAAQKELGSRFAYCKTTQGNWYTNEFFSQQYGGSYDAGLVHGAYHWAEPGNSDPVEECEFFLKNDGGWTDDGRTMPGMLDVEDNPGGLSQAELQAWVTEWIDHYRKETGRTPVVYTGAWFWDDQVGPQWSPENAPLHVAHYKPDPPVGVEIPGTWNAWEIWQYSDSGPFAGDSNLFHGSEAQFESFVTDADYDPVSN</sequence>
<dbReference type="PANTHER" id="PTHR34135:SF2">
    <property type="entry name" value="LYSOZYME"/>
    <property type="match status" value="1"/>
</dbReference>
<dbReference type="InterPro" id="IPR006311">
    <property type="entry name" value="TAT_signal"/>
</dbReference>
<name>A0ABS4WWQ9_9MICO</name>
<dbReference type="InterPro" id="IPR002053">
    <property type="entry name" value="Glyco_hydro_25"/>
</dbReference>
<dbReference type="Gene3D" id="3.20.20.80">
    <property type="entry name" value="Glycosidases"/>
    <property type="match status" value="1"/>
</dbReference>